<dbReference type="GeneID" id="97892016"/>
<organism evidence="2 3">
    <name type="scientific">Loktanella salsilacus</name>
    <dbReference type="NCBI Taxonomy" id="195913"/>
    <lineage>
        <taxon>Bacteria</taxon>
        <taxon>Pseudomonadati</taxon>
        <taxon>Pseudomonadota</taxon>
        <taxon>Alphaproteobacteria</taxon>
        <taxon>Rhodobacterales</taxon>
        <taxon>Roseobacteraceae</taxon>
        <taxon>Loktanella</taxon>
    </lineage>
</organism>
<dbReference type="OrthoDB" id="9807812at2"/>
<evidence type="ECO:0000313" key="2">
    <source>
        <dbReference type="EMBL" id="SFK97249.1"/>
    </source>
</evidence>
<dbReference type="Pfam" id="PF00581">
    <property type="entry name" value="Rhodanese"/>
    <property type="match status" value="1"/>
</dbReference>
<feature type="domain" description="Rhodanese" evidence="1">
    <location>
        <begin position="30"/>
        <end position="115"/>
    </location>
</feature>
<dbReference type="CDD" id="cd00158">
    <property type="entry name" value="RHOD"/>
    <property type="match status" value="1"/>
</dbReference>
<dbReference type="STRING" id="195913.SAMN04488004_10591"/>
<dbReference type="PANTHER" id="PTHR44086">
    <property type="entry name" value="THIOSULFATE SULFURTRANSFERASE RDL2, MITOCHONDRIAL-RELATED"/>
    <property type="match status" value="1"/>
</dbReference>
<protein>
    <submittedName>
        <fullName evidence="2">Rhodanese-related sulfurtransferase</fullName>
    </submittedName>
</protein>
<proteinExistence type="predicted"/>
<accession>A0A1I4DWB7</accession>
<dbReference type="SMART" id="SM00450">
    <property type="entry name" value="RHOD"/>
    <property type="match status" value="1"/>
</dbReference>
<dbReference type="PROSITE" id="PS50206">
    <property type="entry name" value="RHODANESE_3"/>
    <property type="match status" value="1"/>
</dbReference>
<dbReference type="PANTHER" id="PTHR44086:SF10">
    <property type="entry name" value="THIOSULFATE SULFURTRANSFERASE_RHODANESE-LIKE DOMAIN-CONTAINING PROTEIN 3"/>
    <property type="match status" value="1"/>
</dbReference>
<reference evidence="2 3" key="1">
    <citation type="submission" date="2016-10" db="EMBL/GenBank/DDBJ databases">
        <authorList>
            <person name="de Groot N.N."/>
        </authorList>
    </citation>
    <scope>NUCLEOTIDE SEQUENCE [LARGE SCALE GENOMIC DNA]</scope>
    <source>
        <strain evidence="2 3">DSM 16199</strain>
    </source>
</reference>
<keyword evidence="2" id="KW-0808">Transferase</keyword>
<dbReference type="AlphaFoldDB" id="A0A1I4DWB7"/>
<dbReference type="RefSeq" id="WP_090186868.1">
    <property type="nucleotide sequence ID" value="NZ_CAXIDI010000001.1"/>
</dbReference>
<dbReference type="EMBL" id="FOTF01000005">
    <property type="protein sequence ID" value="SFK97249.1"/>
    <property type="molecule type" value="Genomic_DNA"/>
</dbReference>
<gene>
    <name evidence="2" type="ORF">SAMN04488004_10591</name>
</gene>
<dbReference type="InterPro" id="IPR036873">
    <property type="entry name" value="Rhodanese-like_dom_sf"/>
</dbReference>
<evidence type="ECO:0000313" key="3">
    <source>
        <dbReference type="Proteomes" id="UP000199550"/>
    </source>
</evidence>
<evidence type="ECO:0000259" key="1">
    <source>
        <dbReference type="PROSITE" id="PS50206"/>
    </source>
</evidence>
<dbReference type="InterPro" id="IPR001763">
    <property type="entry name" value="Rhodanese-like_dom"/>
</dbReference>
<sequence length="116" mass="12438">MAYTEKFQSLADAARAKVDEVAPADVAALIADGAIALDIRDPDEHAKDHIPGSLNISRGKLEMNVEEALPDLDRVILCYCNANNRGALSAASLRDMGYTNARFIGGGLNAWRKLPA</sequence>
<dbReference type="SUPFAM" id="SSF52821">
    <property type="entry name" value="Rhodanese/Cell cycle control phosphatase"/>
    <property type="match status" value="1"/>
</dbReference>
<dbReference type="Gene3D" id="3.40.250.10">
    <property type="entry name" value="Rhodanese-like domain"/>
    <property type="match status" value="1"/>
</dbReference>
<dbReference type="Proteomes" id="UP000199550">
    <property type="component" value="Unassembled WGS sequence"/>
</dbReference>
<keyword evidence="3" id="KW-1185">Reference proteome</keyword>
<name>A0A1I4DWB7_9RHOB</name>
<dbReference type="GO" id="GO:0004792">
    <property type="term" value="F:thiosulfate-cyanide sulfurtransferase activity"/>
    <property type="evidence" value="ECO:0007669"/>
    <property type="project" value="TreeGrafter"/>
</dbReference>